<dbReference type="AlphaFoldDB" id="A0A383A5N1"/>
<protein>
    <recommendedName>
        <fullName evidence="1">Polyphosphate kinase-2-related domain-containing protein</fullName>
    </recommendedName>
</protein>
<accession>A0A383A5N1</accession>
<proteinExistence type="predicted"/>
<name>A0A383A5N1_9ZZZZ</name>
<dbReference type="InterPro" id="IPR027417">
    <property type="entry name" value="P-loop_NTPase"/>
</dbReference>
<dbReference type="Pfam" id="PF03976">
    <property type="entry name" value="PPK2"/>
    <property type="match status" value="1"/>
</dbReference>
<dbReference type="PANTHER" id="PTHR34383:SF3">
    <property type="entry name" value="POLYPHOSPHATE:AMP PHOSPHOTRANSFERASE"/>
    <property type="match status" value="1"/>
</dbReference>
<organism evidence="2">
    <name type="scientific">marine metagenome</name>
    <dbReference type="NCBI Taxonomy" id="408172"/>
    <lineage>
        <taxon>unclassified sequences</taxon>
        <taxon>metagenomes</taxon>
        <taxon>ecological metagenomes</taxon>
    </lineage>
</organism>
<dbReference type="Gene3D" id="3.40.50.300">
    <property type="entry name" value="P-loop containing nucleotide triphosphate hydrolases"/>
    <property type="match status" value="1"/>
</dbReference>
<feature type="domain" description="Polyphosphate kinase-2-related" evidence="1">
    <location>
        <begin position="1"/>
        <end position="49"/>
    </location>
</feature>
<reference evidence="2" key="1">
    <citation type="submission" date="2018-05" db="EMBL/GenBank/DDBJ databases">
        <authorList>
            <person name="Lanie J.A."/>
            <person name="Ng W.-L."/>
            <person name="Kazmierczak K.M."/>
            <person name="Andrzejewski T.M."/>
            <person name="Davidsen T.M."/>
            <person name="Wayne K.J."/>
            <person name="Tettelin H."/>
            <person name="Glass J.I."/>
            <person name="Rusch D."/>
            <person name="Podicherti R."/>
            <person name="Tsui H.-C.T."/>
            <person name="Winkler M.E."/>
        </authorList>
    </citation>
    <scope>NUCLEOTIDE SEQUENCE</scope>
</reference>
<dbReference type="InterPro" id="IPR022488">
    <property type="entry name" value="PPK2-related"/>
</dbReference>
<gene>
    <name evidence="2" type="ORF">METZ01_LOCUS455956</name>
</gene>
<evidence type="ECO:0000259" key="1">
    <source>
        <dbReference type="Pfam" id="PF03976"/>
    </source>
</evidence>
<sequence>KWDLYEEAVEEMFKRTHAPKSPWTIIEGNCKRHARIKALDVVIDAIEKKIAGKTE</sequence>
<dbReference type="EMBL" id="UINC01189423">
    <property type="protein sequence ID" value="SVE03102.1"/>
    <property type="molecule type" value="Genomic_DNA"/>
</dbReference>
<dbReference type="PANTHER" id="PTHR34383">
    <property type="entry name" value="POLYPHOSPHATE:AMP PHOSPHOTRANSFERASE-RELATED"/>
    <property type="match status" value="1"/>
</dbReference>
<feature type="non-terminal residue" evidence="2">
    <location>
        <position position="1"/>
    </location>
</feature>
<evidence type="ECO:0000313" key="2">
    <source>
        <dbReference type="EMBL" id="SVE03102.1"/>
    </source>
</evidence>